<dbReference type="InterPro" id="IPR035992">
    <property type="entry name" value="Ricin_B-like_lectins"/>
</dbReference>
<dbReference type="Gene3D" id="2.160.20.10">
    <property type="entry name" value="Single-stranded right-handed beta-helix, Pectin lyase-like"/>
    <property type="match status" value="2"/>
</dbReference>
<dbReference type="RefSeq" id="WP_184912789.1">
    <property type="nucleotide sequence ID" value="NZ_JACHJR010000001.1"/>
</dbReference>
<gene>
    <name evidence="3" type="ORF">F4556_001552</name>
</gene>
<evidence type="ECO:0000313" key="4">
    <source>
        <dbReference type="Proteomes" id="UP000573327"/>
    </source>
</evidence>
<accession>A0A7W7WFQ7</accession>
<keyword evidence="1" id="KW-0732">Signal</keyword>
<name>A0A7W7WFQ7_9ACTN</name>
<dbReference type="SMART" id="SM00710">
    <property type="entry name" value="PbH1"/>
    <property type="match status" value="5"/>
</dbReference>
<dbReference type="PANTHER" id="PTHR36453:SF1">
    <property type="entry name" value="RIGHT HANDED BETA HELIX DOMAIN-CONTAINING PROTEIN"/>
    <property type="match status" value="1"/>
</dbReference>
<dbReference type="EMBL" id="JACHJR010000001">
    <property type="protein sequence ID" value="MBB4946017.1"/>
    <property type="molecule type" value="Genomic_DNA"/>
</dbReference>
<feature type="signal peptide" evidence="1">
    <location>
        <begin position="1"/>
        <end position="41"/>
    </location>
</feature>
<dbReference type="InterPro" id="IPR011050">
    <property type="entry name" value="Pectin_lyase_fold/virulence"/>
</dbReference>
<dbReference type="CDD" id="cd23418">
    <property type="entry name" value="beta-trefoil_Ricin_XLN-like"/>
    <property type="match status" value="1"/>
</dbReference>
<feature type="chain" id="PRO_5030803575" description="Ricin B lectin domain-containing protein" evidence="1">
    <location>
        <begin position="42"/>
        <end position="803"/>
    </location>
</feature>
<protein>
    <recommendedName>
        <fullName evidence="2">Ricin B lectin domain-containing protein</fullName>
    </recommendedName>
</protein>
<dbReference type="AlphaFoldDB" id="A0A7W7WFQ7"/>
<evidence type="ECO:0000313" key="3">
    <source>
        <dbReference type="EMBL" id="MBB4946017.1"/>
    </source>
</evidence>
<evidence type="ECO:0000259" key="2">
    <source>
        <dbReference type="SMART" id="SM00458"/>
    </source>
</evidence>
<dbReference type="PROSITE" id="PS50231">
    <property type="entry name" value="RICIN_B_LECTIN"/>
    <property type="match status" value="1"/>
</dbReference>
<dbReference type="SUPFAM" id="SSF51126">
    <property type="entry name" value="Pectin lyase-like"/>
    <property type="match status" value="1"/>
</dbReference>
<keyword evidence="4" id="KW-1185">Reference proteome</keyword>
<dbReference type="InterPro" id="IPR006626">
    <property type="entry name" value="PbH1"/>
</dbReference>
<dbReference type="Gene3D" id="2.80.10.50">
    <property type="match status" value="1"/>
</dbReference>
<sequence length="803" mass="83854">MKPTHPRLPASSHPRSRTRGALVAALALGSVVVAPATVSHAATMTTLYVSPTGSGTACSAAAPCSLTQAKTSVQAVNGSMTGDIAVQLAGGTYRLTAPLTLGSADSGNNGHKVIWQAAPGASPVLSGGQQVTGWTLKDSANNIYAASVPTGVDSRQLFVDGTLAPRASIPISRSDVNITATGMTIVNSALNYLASLPQQNRIELESQNSFTDRFAPVQSISGNTVTMQQPAWNNNNWGYDTLAKPFAGGALQLQNSYAFLKSTGQWYLDPQAGQLYYKAPAGWQATAHDIELPRLTSLLQISGSYTNPVHDLTFQGIGFQHTTWLQPGTSAGYAAQQSGAFLTGTFAQPGDFMTSCQSGCQLFEGARNSWNQVPAAVQVSAAASLTFSGNSFSHLGQVALGIGNDANAHASGVGLGASDIMVSGNTFTDDSGAGIVVGGVRPDAHHPSNAAMTNQNITIQDNRISDVAKDYKDMAGILSTYVTHAVITHNEVSNLAYDGIDVGWGWGANDAGGSQDYRNRGLYNYQPVYTTATTLKNTVVSYNKVHGTKKVFHDGGSIYSLSANPGTSIDHNHVYDNRNTVGLYLDEGSRYETLSNNVVQDSGVWAFTNAGGSNNTNDSTFAGNWYNAGVTQVATGAPHNNVLTGNVQVSGTNWPSEAQQVIAQAGVRAGGGSTGAVHAVGAARCLDVPNASTTLGTQTQIWDCNGAANQTFTRTPAGELTVYDGTNRLCLDAFAKGTSNGTKVAVWTCNGQSNQQWTFNSNGSITGVQSGLCLDVTGVATNNGALVQLWGCSGQSNQQWYLS</sequence>
<dbReference type="Proteomes" id="UP000573327">
    <property type="component" value="Unassembled WGS sequence"/>
</dbReference>
<proteinExistence type="predicted"/>
<dbReference type="SMART" id="SM00458">
    <property type="entry name" value="RICIN"/>
    <property type="match status" value="1"/>
</dbReference>
<evidence type="ECO:0000256" key="1">
    <source>
        <dbReference type="SAM" id="SignalP"/>
    </source>
</evidence>
<organism evidence="3 4">
    <name type="scientific">Kitasatospora gansuensis</name>
    <dbReference type="NCBI Taxonomy" id="258050"/>
    <lineage>
        <taxon>Bacteria</taxon>
        <taxon>Bacillati</taxon>
        <taxon>Actinomycetota</taxon>
        <taxon>Actinomycetes</taxon>
        <taxon>Kitasatosporales</taxon>
        <taxon>Streptomycetaceae</taxon>
        <taxon>Kitasatospora</taxon>
    </lineage>
</organism>
<dbReference type="Pfam" id="PF00652">
    <property type="entry name" value="Ricin_B_lectin"/>
    <property type="match status" value="1"/>
</dbReference>
<dbReference type="PANTHER" id="PTHR36453">
    <property type="entry name" value="SECRETED PROTEIN-RELATED"/>
    <property type="match status" value="1"/>
</dbReference>
<dbReference type="InterPro" id="IPR012334">
    <property type="entry name" value="Pectin_lyas_fold"/>
</dbReference>
<feature type="domain" description="Ricin B lectin" evidence="2">
    <location>
        <begin position="674"/>
        <end position="803"/>
    </location>
</feature>
<dbReference type="SUPFAM" id="SSF50370">
    <property type="entry name" value="Ricin B-like lectins"/>
    <property type="match status" value="1"/>
</dbReference>
<dbReference type="InterPro" id="IPR000772">
    <property type="entry name" value="Ricin_B_lectin"/>
</dbReference>
<comment type="caution">
    <text evidence="3">The sequence shown here is derived from an EMBL/GenBank/DDBJ whole genome shotgun (WGS) entry which is preliminary data.</text>
</comment>
<reference evidence="3 4" key="1">
    <citation type="submission" date="2020-08" db="EMBL/GenBank/DDBJ databases">
        <title>Sequencing the genomes of 1000 actinobacteria strains.</title>
        <authorList>
            <person name="Klenk H.-P."/>
        </authorList>
    </citation>
    <scope>NUCLEOTIDE SEQUENCE [LARGE SCALE GENOMIC DNA]</scope>
    <source>
        <strain evidence="3 4">DSM 44786</strain>
    </source>
</reference>